<dbReference type="RefSeq" id="WP_207341782.1">
    <property type="nucleotide sequence ID" value="NZ_CP074405.1"/>
</dbReference>
<dbReference type="Proteomes" id="UP000677804">
    <property type="component" value="Chromosome"/>
</dbReference>
<keyword evidence="1" id="KW-0732">Signal</keyword>
<evidence type="ECO:0000313" key="2">
    <source>
        <dbReference type="EMBL" id="QVI62675.1"/>
    </source>
</evidence>
<evidence type="ECO:0000256" key="1">
    <source>
        <dbReference type="SAM" id="SignalP"/>
    </source>
</evidence>
<proteinExistence type="predicted"/>
<organism evidence="2 3">
    <name type="scientific">Cellulomonas wangleii</name>
    <dbReference type="NCBI Taxonomy" id="2816956"/>
    <lineage>
        <taxon>Bacteria</taxon>
        <taxon>Bacillati</taxon>
        <taxon>Actinomycetota</taxon>
        <taxon>Actinomycetes</taxon>
        <taxon>Micrococcales</taxon>
        <taxon>Cellulomonadaceae</taxon>
        <taxon>Cellulomonas</taxon>
    </lineage>
</organism>
<reference evidence="2 3" key="1">
    <citation type="submission" date="2021-05" db="EMBL/GenBank/DDBJ databases">
        <title>Novel species in genus Cellulomonas.</title>
        <authorList>
            <person name="Zhang G."/>
        </authorList>
    </citation>
    <scope>NUCLEOTIDE SEQUENCE [LARGE SCALE GENOMIC DNA]</scope>
    <source>
        <strain evidence="3">zg-ZUI222</strain>
    </source>
</reference>
<gene>
    <name evidence="2" type="ORF">KG103_01650</name>
</gene>
<dbReference type="EMBL" id="CP074405">
    <property type="protein sequence ID" value="QVI62675.1"/>
    <property type="molecule type" value="Genomic_DNA"/>
</dbReference>
<evidence type="ECO:0008006" key="4">
    <source>
        <dbReference type="Google" id="ProtNLM"/>
    </source>
</evidence>
<sequence>MSVRARLAVPVLLVVLIGGCATSSSPGASGLPGRSAEVTGTVAEQALTGASDAYYEGMPLRLAEAVVVDADGAPVDAVADGDEIEVWIGDSCRESLPVQCDIVAVQVVG</sequence>
<feature type="signal peptide" evidence="1">
    <location>
        <begin position="1"/>
        <end position="28"/>
    </location>
</feature>
<keyword evidence="3" id="KW-1185">Reference proteome</keyword>
<accession>A0ABX8D5F6</accession>
<feature type="chain" id="PRO_5045502190" description="DUF5666 domain-containing protein" evidence="1">
    <location>
        <begin position="29"/>
        <end position="109"/>
    </location>
</feature>
<protein>
    <recommendedName>
        <fullName evidence="4">DUF5666 domain-containing protein</fullName>
    </recommendedName>
</protein>
<evidence type="ECO:0000313" key="3">
    <source>
        <dbReference type="Proteomes" id="UP000677804"/>
    </source>
</evidence>
<dbReference type="PROSITE" id="PS51257">
    <property type="entry name" value="PROKAR_LIPOPROTEIN"/>
    <property type="match status" value="1"/>
</dbReference>
<name>A0ABX8D5F6_9CELL</name>